<dbReference type="EMBL" id="JALPRK010000001">
    <property type="protein sequence ID" value="MCK8485742.1"/>
    <property type="molecule type" value="Genomic_DNA"/>
</dbReference>
<dbReference type="PANTHER" id="PTHR42932:SF1">
    <property type="entry name" value="GENERAL STRESS PROTEIN 20U"/>
    <property type="match status" value="1"/>
</dbReference>
<dbReference type="AlphaFoldDB" id="A0A9X1XUT3"/>
<dbReference type="PANTHER" id="PTHR42932">
    <property type="entry name" value="GENERAL STRESS PROTEIN 20U"/>
    <property type="match status" value="1"/>
</dbReference>
<organism evidence="4 5">
    <name type="scientific">Paenibacillus mellifer</name>
    <dbReference type="NCBI Taxonomy" id="2937794"/>
    <lineage>
        <taxon>Bacteria</taxon>
        <taxon>Bacillati</taxon>
        <taxon>Bacillota</taxon>
        <taxon>Bacilli</taxon>
        <taxon>Bacillales</taxon>
        <taxon>Paenibacillaceae</taxon>
        <taxon>Paenibacillus</taxon>
    </lineage>
</organism>
<reference evidence="4" key="1">
    <citation type="submission" date="2022-04" db="EMBL/GenBank/DDBJ databases">
        <authorList>
            <person name="Seo M.-J."/>
        </authorList>
    </citation>
    <scope>NUCLEOTIDE SEQUENCE</scope>
    <source>
        <strain evidence="4">MBLB2552</strain>
    </source>
</reference>
<name>A0A9X1XUT3_9BACL</name>
<dbReference type="GO" id="GO:0016722">
    <property type="term" value="F:oxidoreductase activity, acting on metal ions"/>
    <property type="evidence" value="ECO:0007669"/>
    <property type="project" value="InterPro"/>
</dbReference>
<protein>
    <submittedName>
        <fullName evidence="4">DNA starvation/stationary phase protection protein</fullName>
    </submittedName>
</protein>
<dbReference type="InterPro" id="IPR008331">
    <property type="entry name" value="Ferritin_DPS_dom"/>
</dbReference>
<dbReference type="PIRSF" id="PIRSF005900">
    <property type="entry name" value="Dps"/>
    <property type="match status" value="1"/>
</dbReference>
<sequence>MEEITMANQTMTQADQELQKQLNLQIANWTVLYTKLHNFHWFVKGPNFFTLHEKFESFYNEAAGYIDDIAERLLAIGGTPVATLRESLALASISEASGKESADEMVAAVIADFEKLDGELKDGMEAAARAEDEATGDLLLGIVSSLEKHRWMLNAYLGK</sequence>
<dbReference type="InterPro" id="IPR002177">
    <property type="entry name" value="DPS_DNA-bd"/>
</dbReference>
<comment type="caution">
    <text evidence="4">The sequence shown here is derived from an EMBL/GenBank/DDBJ whole genome shotgun (WGS) entry which is preliminary data.</text>
</comment>
<evidence type="ECO:0000259" key="3">
    <source>
        <dbReference type="Pfam" id="PF00210"/>
    </source>
</evidence>
<dbReference type="PROSITE" id="PS00819">
    <property type="entry name" value="DPS_2"/>
    <property type="match status" value="1"/>
</dbReference>
<dbReference type="InterPro" id="IPR012347">
    <property type="entry name" value="Ferritin-like"/>
</dbReference>
<dbReference type="GO" id="GO:0008199">
    <property type="term" value="F:ferric iron binding"/>
    <property type="evidence" value="ECO:0007669"/>
    <property type="project" value="InterPro"/>
</dbReference>
<evidence type="ECO:0000256" key="2">
    <source>
        <dbReference type="RuleBase" id="RU003875"/>
    </source>
</evidence>
<comment type="similarity">
    <text evidence="1 2">Belongs to the Dps family.</text>
</comment>
<dbReference type="Gene3D" id="1.20.1260.10">
    <property type="match status" value="1"/>
</dbReference>
<dbReference type="InterPro" id="IPR009078">
    <property type="entry name" value="Ferritin-like_SF"/>
</dbReference>
<accession>A0A9X1XUT3</accession>
<dbReference type="Pfam" id="PF00210">
    <property type="entry name" value="Ferritin"/>
    <property type="match status" value="1"/>
</dbReference>
<proteinExistence type="inferred from homology"/>
<dbReference type="Proteomes" id="UP001139534">
    <property type="component" value="Unassembled WGS sequence"/>
</dbReference>
<evidence type="ECO:0000313" key="4">
    <source>
        <dbReference type="EMBL" id="MCK8485742.1"/>
    </source>
</evidence>
<evidence type="ECO:0000313" key="5">
    <source>
        <dbReference type="Proteomes" id="UP001139534"/>
    </source>
</evidence>
<dbReference type="SUPFAM" id="SSF47240">
    <property type="entry name" value="Ferritin-like"/>
    <property type="match status" value="1"/>
</dbReference>
<dbReference type="CDD" id="cd01043">
    <property type="entry name" value="DPS"/>
    <property type="match status" value="1"/>
</dbReference>
<dbReference type="PRINTS" id="PR01346">
    <property type="entry name" value="HELNAPAPROT"/>
</dbReference>
<gene>
    <name evidence="4" type="ORF">M0651_00975</name>
</gene>
<dbReference type="InterPro" id="IPR023188">
    <property type="entry name" value="DPS_DNA-bd_CS"/>
</dbReference>
<feature type="domain" description="Ferritin/DPS" evidence="3">
    <location>
        <begin position="20"/>
        <end position="159"/>
    </location>
</feature>
<keyword evidence="5" id="KW-1185">Reference proteome</keyword>
<dbReference type="PROSITE" id="PS00818">
    <property type="entry name" value="DPS_1"/>
    <property type="match status" value="1"/>
</dbReference>
<evidence type="ECO:0000256" key="1">
    <source>
        <dbReference type="ARBA" id="ARBA00009497"/>
    </source>
</evidence>